<proteinExistence type="predicted"/>
<dbReference type="SUPFAM" id="SSF51126">
    <property type="entry name" value="Pectin lyase-like"/>
    <property type="match status" value="1"/>
</dbReference>
<gene>
    <name evidence="1" type="ORF">LCGC14_2849240</name>
</gene>
<sequence length="202" mass="21278">MLTLNGIPVEKTGKATSVSVAASNTANPEGADFVCDGTADDVQIQAAIDSLGAAGGRGYLAEGLYNIAAEVTLVDNMILCGAGQMATKLKLVATTNTNIVSATSKTGVTICDMWFDGNEANQTAGWFHKNAGDEEKNNNIYIIGCANVIIRDVLTEEAANNGVLFYDGTTDSNMIRVTCIDCEWHGLEIWAFGADISGCRII</sequence>
<dbReference type="AlphaFoldDB" id="A0A0F8Y916"/>
<dbReference type="EMBL" id="LAZR01054747">
    <property type="protein sequence ID" value="KKK77872.1"/>
    <property type="molecule type" value="Genomic_DNA"/>
</dbReference>
<evidence type="ECO:0008006" key="2">
    <source>
        <dbReference type="Google" id="ProtNLM"/>
    </source>
</evidence>
<dbReference type="InterPro" id="IPR011050">
    <property type="entry name" value="Pectin_lyase_fold/virulence"/>
</dbReference>
<name>A0A0F8Y916_9ZZZZ</name>
<dbReference type="InterPro" id="IPR012334">
    <property type="entry name" value="Pectin_lyas_fold"/>
</dbReference>
<reference evidence="1" key="1">
    <citation type="journal article" date="2015" name="Nature">
        <title>Complex archaea that bridge the gap between prokaryotes and eukaryotes.</title>
        <authorList>
            <person name="Spang A."/>
            <person name="Saw J.H."/>
            <person name="Jorgensen S.L."/>
            <person name="Zaremba-Niedzwiedzka K."/>
            <person name="Martijn J."/>
            <person name="Lind A.E."/>
            <person name="van Eijk R."/>
            <person name="Schleper C."/>
            <person name="Guy L."/>
            <person name="Ettema T.J."/>
        </authorList>
    </citation>
    <scope>NUCLEOTIDE SEQUENCE</scope>
</reference>
<comment type="caution">
    <text evidence="1">The sequence shown here is derived from an EMBL/GenBank/DDBJ whole genome shotgun (WGS) entry which is preliminary data.</text>
</comment>
<dbReference type="Gene3D" id="2.160.20.10">
    <property type="entry name" value="Single-stranded right-handed beta-helix, Pectin lyase-like"/>
    <property type="match status" value="1"/>
</dbReference>
<accession>A0A0F8Y916</accession>
<protein>
    <recommendedName>
        <fullName evidence="2">Pectate lyase superfamily protein domain-containing protein</fullName>
    </recommendedName>
</protein>
<organism evidence="1">
    <name type="scientific">marine sediment metagenome</name>
    <dbReference type="NCBI Taxonomy" id="412755"/>
    <lineage>
        <taxon>unclassified sequences</taxon>
        <taxon>metagenomes</taxon>
        <taxon>ecological metagenomes</taxon>
    </lineage>
</organism>
<evidence type="ECO:0000313" key="1">
    <source>
        <dbReference type="EMBL" id="KKK77872.1"/>
    </source>
</evidence>
<feature type="non-terminal residue" evidence="1">
    <location>
        <position position="202"/>
    </location>
</feature>